<organism evidence="2 3">
    <name type="scientific">Rhinolophus ferrumequinum</name>
    <name type="common">Greater horseshoe bat</name>
    <dbReference type="NCBI Taxonomy" id="59479"/>
    <lineage>
        <taxon>Eukaryota</taxon>
        <taxon>Metazoa</taxon>
        <taxon>Chordata</taxon>
        <taxon>Craniata</taxon>
        <taxon>Vertebrata</taxon>
        <taxon>Euteleostomi</taxon>
        <taxon>Mammalia</taxon>
        <taxon>Eutheria</taxon>
        <taxon>Laurasiatheria</taxon>
        <taxon>Chiroptera</taxon>
        <taxon>Yinpterochiroptera</taxon>
        <taxon>Rhinolophoidea</taxon>
        <taxon>Rhinolophidae</taxon>
        <taxon>Rhinolophinae</taxon>
        <taxon>Rhinolophus</taxon>
    </lineage>
</organism>
<proteinExistence type="predicted"/>
<comment type="caution">
    <text evidence="2">The sequence shown here is derived from an EMBL/GenBank/DDBJ whole genome shotgun (WGS) entry which is preliminary data.</text>
</comment>
<feature type="transmembrane region" description="Helical" evidence="1">
    <location>
        <begin position="25"/>
        <end position="47"/>
    </location>
</feature>
<accession>A0A7J7SVY3</accession>
<keyword evidence="1" id="KW-0472">Membrane</keyword>
<dbReference type="Proteomes" id="UP000585614">
    <property type="component" value="Unassembled WGS sequence"/>
</dbReference>
<reference evidence="2 3" key="1">
    <citation type="journal article" date="2020" name="Nature">
        <title>Six reference-quality genomes reveal evolution of bat adaptations.</title>
        <authorList>
            <person name="Jebb D."/>
            <person name="Huang Z."/>
            <person name="Pippel M."/>
            <person name="Hughes G.M."/>
            <person name="Lavrichenko K."/>
            <person name="Devanna P."/>
            <person name="Winkler S."/>
            <person name="Jermiin L.S."/>
            <person name="Skirmuntt E.C."/>
            <person name="Katzourakis A."/>
            <person name="Burkitt-Gray L."/>
            <person name="Ray D.A."/>
            <person name="Sullivan K.A.M."/>
            <person name="Roscito J.G."/>
            <person name="Kirilenko B.M."/>
            <person name="Davalos L.M."/>
            <person name="Corthals A.P."/>
            <person name="Power M.L."/>
            <person name="Jones G."/>
            <person name="Ransome R.D."/>
            <person name="Dechmann D.K.N."/>
            <person name="Locatelli A.G."/>
            <person name="Puechmaille S.J."/>
            <person name="Fedrigo O."/>
            <person name="Jarvis E.D."/>
            <person name="Hiller M."/>
            <person name="Vernes S.C."/>
            <person name="Myers E.W."/>
            <person name="Teeling E.C."/>
        </authorList>
    </citation>
    <scope>NUCLEOTIDE SEQUENCE [LARGE SCALE GENOMIC DNA]</scope>
    <source>
        <strain evidence="2">MRhiFer1</strain>
        <tissue evidence="2">Lung</tissue>
    </source>
</reference>
<keyword evidence="1" id="KW-1133">Transmembrane helix</keyword>
<evidence type="ECO:0000313" key="3">
    <source>
        <dbReference type="Proteomes" id="UP000585614"/>
    </source>
</evidence>
<name>A0A7J7SVY3_RHIFE</name>
<keyword evidence="1" id="KW-0812">Transmembrane</keyword>
<protein>
    <submittedName>
        <fullName evidence="2">Uncharacterized protein</fullName>
    </submittedName>
</protein>
<sequence>MQTTPAPTVPSASCFSNYPIKERHLVLAFVAGILLTLLLLSLIFLIIRSYRKRHTSPRALDLPSDPLSKFPSIPDEALTSASMTSKISNEKRNHLTAKHSADTDSIVYAQIKVTDSPCVSSKA</sequence>
<dbReference type="EMBL" id="JACAGC010000021">
    <property type="protein sequence ID" value="KAF6292504.1"/>
    <property type="molecule type" value="Genomic_DNA"/>
</dbReference>
<dbReference type="InterPro" id="IPR037763">
    <property type="entry name" value="C1orf162"/>
</dbReference>
<dbReference type="PANTHER" id="PTHR37997">
    <property type="entry name" value="TRANSMEMBRANE PROTEIN C1ORF162"/>
    <property type="match status" value="1"/>
</dbReference>
<dbReference type="AlphaFoldDB" id="A0A7J7SVY3"/>
<evidence type="ECO:0000256" key="1">
    <source>
        <dbReference type="SAM" id="Phobius"/>
    </source>
</evidence>
<evidence type="ECO:0000313" key="2">
    <source>
        <dbReference type="EMBL" id="KAF6292504.1"/>
    </source>
</evidence>
<dbReference type="PANTHER" id="PTHR37997:SF1">
    <property type="entry name" value="TRANSMEMBRANE PROTEIN C1ORF162"/>
    <property type="match status" value="1"/>
</dbReference>
<gene>
    <name evidence="2" type="ORF">mRhiFer1_001784</name>
</gene>